<feature type="domain" description="CN hydrolase" evidence="2">
    <location>
        <begin position="4"/>
        <end position="273"/>
    </location>
</feature>
<dbReference type="RefSeq" id="WP_089272276.1">
    <property type="nucleotide sequence ID" value="NZ_FZNN01000016.1"/>
</dbReference>
<name>A0A238YDR1_9RHOB</name>
<dbReference type="SUPFAM" id="SSF56317">
    <property type="entry name" value="Carbon-nitrogen hydrolase"/>
    <property type="match status" value="1"/>
</dbReference>
<evidence type="ECO:0000313" key="3">
    <source>
        <dbReference type="EMBL" id="SNR68743.1"/>
    </source>
</evidence>
<dbReference type="PROSITE" id="PS50263">
    <property type="entry name" value="CN_HYDROLASE"/>
    <property type="match status" value="1"/>
</dbReference>
<sequence length="309" mass="34756">MTKMMIGAAQIGGIQKDETREQVVARMIALMDEAHGKGVGFLAFPEMTLTTFFPRFYVEDRADFDHWFETEMPNAAVQPLFDRAREYGMGFTFGYCELTPEGEHFNTSIIVSPEGEIMLSYRKTHLPGHAEFEPERTHQHLEKRYFLPGDTGFNVVRSQGIIMGMSICNDRRWPESWRVMGLQGVQLVSIGYNTPSQNNLSKDEGIERRMYHHELSVCAGAYQNSTYAIAVAKCGMEDGNHMFAGSIIVDPDGFVIAKAQGEGDELIVADADFDKCAFGKSTIFNFDAHRRIEHYGLIATQTGVKEPLK</sequence>
<dbReference type="PANTHER" id="PTHR43674:SF12">
    <property type="entry name" value="NITRILASE C965.09-RELATED"/>
    <property type="match status" value="1"/>
</dbReference>
<gene>
    <name evidence="3" type="ORF">SAMN06265370_11620</name>
</gene>
<dbReference type="InterPro" id="IPR050345">
    <property type="entry name" value="Aliph_Amidase/BUP"/>
</dbReference>
<dbReference type="PANTHER" id="PTHR43674">
    <property type="entry name" value="NITRILASE C965.09-RELATED"/>
    <property type="match status" value="1"/>
</dbReference>
<keyword evidence="1 3" id="KW-0378">Hydrolase</keyword>
<dbReference type="OrthoDB" id="9803803at2"/>
<dbReference type="GO" id="GO:0016811">
    <property type="term" value="F:hydrolase activity, acting on carbon-nitrogen (but not peptide) bonds, in linear amides"/>
    <property type="evidence" value="ECO:0007669"/>
    <property type="project" value="TreeGrafter"/>
</dbReference>
<evidence type="ECO:0000256" key="1">
    <source>
        <dbReference type="ARBA" id="ARBA00022801"/>
    </source>
</evidence>
<organism evidence="3 4">
    <name type="scientific">Puniceibacterium sediminis</name>
    <dbReference type="NCBI Taxonomy" id="1608407"/>
    <lineage>
        <taxon>Bacteria</taxon>
        <taxon>Pseudomonadati</taxon>
        <taxon>Pseudomonadota</taxon>
        <taxon>Alphaproteobacteria</taxon>
        <taxon>Rhodobacterales</taxon>
        <taxon>Paracoccaceae</taxon>
        <taxon>Puniceibacterium</taxon>
    </lineage>
</organism>
<dbReference type="InterPro" id="IPR036526">
    <property type="entry name" value="C-N_Hydrolase_sf"/>
</dbReference>
<dbReference type="Gene3D" id="3.60.110.10">
    <property type="entry name" value="Carbon-nitrogen hydrolase"/>
    <property type="match status" value="1"/>
</dbReference>
<reference evidence="3 4" key="1">
    <citation type="submission" date="2017-06" db="EMBL/GenBank/DDBJ databases">
        <authorList>
            <person name="Kim H.J."/>
            <person name="Triplett B.A."/>
        </authorList>
    </citation>
    <scope>NUCLEOTIDE SEQUENCE [LARGE SCALE GENOMIC DNA]</scope>
    <source>
        <strain evidence="3 4">DSM 29052</strain>
    </source>
</reference>
<proteinExistence type="predicted"/>
<evidence type="ECO:0000259" key="2">
    <source>
        <dbReference type="PROSITE" id="PS50263"/>
    </source>
</evidence>
<evidence type="ECO:0000313" key="4">
    <source>
        <dbReference type="Proteomes" id="UP000198417"/>
    </source>
</evidence>
<dbReference type="EMBL" id="FZNN01000016">
    <property type="protein sequence ID" value="SNR68743.1"/>
    <property type="molecule type" value="Genomic_DNA"/>
</dbReference>
<keyword evidence="4" id="KW-1185">Reference proteome</keyword>
<dbReference type="CDD" id="cd07569">
    <property type="entry name" value="DCase"/>
    <property type="match status" value="1"/>
</dbReference>
<dbReference type="InterPro" id="IPR003010">
    <property type="entry name" value="C-N_Hydrolase"/>
</dbReference>
<dbReference type="Pfam" id="PF00795">
    <property type="entry name" value="CN_hydrolase"/>
    <property type="match status" value="1"/>
</dbReference>
<accession>A0A238YDR1</accession>
<dbReference type="Proteomes" id="UP000198417">
    <property type="component" value="Unassembled WGS sequence"/>
</dbReference>
<protein>
    <submittedName>
        <fullName evidence="3">Predicted amidohydrolase</fullName>
    </submittedName>
</protein>
<dbReference type="AlphaFoldDB" id="A0A238YDR1"/>